<feature type="region of interest" description="Disordered" evidence="1">
    <location>
        <begin position="209"/>
        <end position="276"/>
    </location>
</feature>
<feature type="compositionally biased region" description="Basic and acidic residues" evidence="1">
    <location>
        <begin position="260"/>
        <end position="273"/>
    </location>
</feature>
<feature type="region of interest" description="Disordered" evidence="1">
    <location>
        <begin position="294"/>
        <end position="330"/>
    </location>
</feature>
<feature type="compositionally biased region" description="Basic and acidic residues" evidence="1">
    <location>
        <begin position="236"/>
        <end position="250"/>
    </location>
</feature>
<feature type="compositionally biased region" description="Low complexity" evidence="1">
    <location>
        <begin position="53"/>
        <end position="71"/>
    </location>
</feature>
<dbReference type="EMBL" id="KN846961">
    <property type="protein sequence ID" value="KIW63777.1"/>
    <property type="molecule type" value="Genomic_DNA"/>
</dbReference>
<feature type="region of interest" description="Disordered" evidence="1">
    <location>
        <begin position="145"/>
        <end position="170"/>
    </location>
</feature>
<dbReference type="EMBL" id="KN846961">
    <property type="protein sequence ID" value="KIW63776.1"/>
    <property type="molecule type" value="Genomic_DNA"/>
</dbReference>
<organism evidence="2 3">
    <name type="scientific">Phialophora macrospora</name>
    <dbReference type="NCBI Taxonomy" id="1851006"/>
    <lineage>
        <taxon>Eukaryota</taxon>
        <taxon>Fungi</taxon>
        <taxon>Dikarya</taxon>
        <taxon>Ascomycota</taxon>
        <taxon>Pezizomycotina</taxon>
        <taxon>Eurotiomycetes</taxon>
        <taxon>Chaetothyriomycetidae</taxon>
        <taxon>Chaetothyriales</taxon>
        <taxon>Herpotrichiellaceae</taxon>
        <taxon>Phialophora</taxon>
    </lineage>
</organism>
<protein>
    <submittedName>
        <fullName evidence="2">Uncharacterized protein</fullName>
    </submittedName>
</protein>
<dbReference type="AlphaFoldDB" id="A0A0D2CF75"/>
<sequence>MARTLPWNVRHEQPTVKRRATAAPRFKQEKVSCPADDDKSEDEETSRSRGRVSKPTTTAKSSRRTPSSSPIRGPPPVDLMHEGYDRDDAYIMVEDEFQTVAQSYTAHLHHAEYKRLIKQARQAPPKALPAPTSPMSREAKNRLRTAALDQRQKETLRRVTGNKAHGDEDEDDKVANLWSGTSLAPLMAGGSQQKRSLVGLEGISSSTKAGLGLTRSQRSRKETREGDEDDVVDLNDMQHQKPRQREEVVHAIDSQTVEESFTKRRPASDDVKPTVRHLTKRKFTFELDDGWDASETVIKSRDERRKPRPVPLPDKGREKKSRLDEVPMWL</sequence>
<dbReference type="Proteomes" id="UP000054266">
    <property type="component" value="Unassembled WGS sequence"/>
</dbReference>
<evidence type="ECO:0000256" key="1">
    <source>
        <dbReference type="SAM" id="MobiDB-lite"/>
    </source>
</evidence>
<dbReference type="STRING" id="5601.A0A0D2CF75"/>
<keyword evidence="3" id="KW-1185">Reference proteome</keyword>
<evidence type="ECO:0000313" key="2">
    <source>
        <dbReference type="EMBL" id="KIW63776.1"/>
    </source>
</evidence>
<evidence type="ECO:0000313" key="3">
    <source>
        <dbReference type="Proteomes" id="UP000054266"/>
    </source>
</evidence>
<feature type="region of interest" description="Disordered" evidence="1">
    <location>
        <begin position="1"/>
        <end position="83"/>
    </location>
</feature>
<feature type="compositionally biased region" description="Basic and acidic residues" evidence="1">
    <location>
        <begin position="314"/>
        <end position="330"/>
    </location>
</feature>
<proteinExistence type="predicted"/>
<dbReference type="EMBL" id="KN846961">
    <property type="protein sequence ID" value="KIW63778.1"/>
    <property type="molecule type" value="Genomic_DNA"/>
</dbReference>
<accession>A0A0D2CF75</accession>
<name>A0A0D2CF75_9EURO</name>
<reference evidence="2 3" key="1">
    <citation type="submission" date="2015-01" db="EMBL/GenBank/DDBJ databases">
        <title>The Genome Sequence of Capronia semiimmersa CBS27337.</title>
        <authorList>
            <consortium name="The Broad Institute Genomics Platform"/>
            <person name="Cuomo C."/>
            <person name="de Hoog S."/>
            <person name="Gorbushina A."/>
            <person name="Stielow B."/>
            <person name="Teixiera M."/>
            <person name="Abouelleil A."/>
            <person name="Chapman S.B."/>
            <person name="Priest M."/>
            <person name="Young S.K."/>
            <person name="Wortman J."/>
            <person name="Nusbaum C."/>
            <person name="Birren B."/>
        </authorList>
    </citation>
    <scope>NUCLEOTIDE SEQUENCE [LARGE SCALE GENOMIC DNA]</scope>
    <source>
        <strain evidence="2 3">CBS 27337</strain>
    </source>
</reference>
<gene>
    <name evidence="2" type="ORF">PV04_08753</name>
</gene>